<dbReference type="EMBL" id="KI271583">
    <property type="protein sequence ID" value="ERL66171.1"/>
    <property type="molecule type" value="Genomic_DNA"/>
</dbReference>
<organism evidence="8 9">
    <name type="scientific">Schleiferilactobacillus shenzhenensis LY-73</name>
    <dbReference type="NCBI Taxonomy" id="1231336"/>
    <lineage>
        <taxon>Bacteria</taxon>
        <taxon>Bacillati</taxon>
        <taxon>Bacillota</taxon>
        <taxon>Bacilli</taxon>
        <taxon>Lactobacillales</taxon>
        <taxon>Lactobacillaceae</taxon>
        <taxon>Schleiferilactobacillus</taxon>
    </lineage>
</organism>
<dbReference type="InterPro" id="IPR045863">
    <property type="entry name" value="CorA_TM1_TM2"/>
</dbReference>
<protein>
    <recommendedName>
        <fullName evidence="10">CorA</fullName>
    </recommendedName>
</protein>
<dbReference type="Proteomes" id="UP000030647">
    <property type="component" value="Unassembled WGS sequence"/>
</dbReference>
<evidence type="ECO:0000313" key="9">
    <source>
        <dbReference type="Proteomes" id="UP000030647"/>
    </source>
</evidence>
<feature type="transmembrane region" description="Helical" evidence="7">
    <location>
        <begin position="260"/>
        <end position="279"/>
    </location>
</feature>
<dbReference type="InterPro" id="IPR047199">
    <property type="entry name" value="CorA-like"/>
</dbReference>
<name>U4TMQ9_9LACO</name>
<gene>
    <name evidence="8" type="ORF">L248_1263</name>
</gene>
<dbReference type="Pfam" id="PF01544">
    <property type="entry name" value="CorA"/>
    <property type="match status" value="1"/>
</dbReference>
<dbReference type="SUPFAM" id="SSF143865">
    <property type="entry name" value="CorA soluble domain-like"/>
    <property type="match status" value="1"/>
</dbReference>
<dbReference type="OrthoDB" id="9803416at2"/>
<feature type="transmembrane region" description="Helical" evidence="7">
    <location>
        <begin position="291"/>
        <end position="312"/>
    </location>
</feature>
<dbReference type="RefSeq" id="WP_022528548.1">
    <property type="nucleotide sequence ID" value="NZ_KI271583.1"/>
</dbReference>
<evidence type="ECO:0000256" key="6">
    <source>
        <dbReference type="SAM" id="Coils"/>
    </source>
</evidence>
<dbReference type="GO" id="GO:0046873">
    <property type="term" value="F:metal ion transmembrane transporter activity"/>
    <property type="evidence" value="ECO:0007669"/>
    <property type="project" value="InterPro"/>
</dbReference>
<dbReference type="HOGENOM" id="CLU_007127_8_1_9"/>
<keyword evidence="3 7" id="KW-0812">Transmembrane</keyword>
<evidence type="ECO:0000256" key="7">
    <source>
        <dbReference type="SAM" id="Phobius"/>
    </source>
</evidence>
<evidence type="ECO:0000256" key="1">
    <source>
        <dbReference type="ARBA" id="ARBA00004141"/>
    </source>
</evidence>
<accession>U4TMQ9</accession>
<dbReference type="eggNOG" id="COG0598">
    <property type="taxonomic scope" value="Bacteria"/>
</dbReference>
<dbReference type="PANTHER" id="PTHR47891:SF2">
    <property type="entry name" value="MAGNESIUM AND COBALT TRANSPORTER"/>
    <property type="match status" value="1"/>
</dbReference>
<dbReference type="SUPFAM" id="SSF144083">
    <property type="entry name" value="Magnesium transport protein CorA, transmembrane region"/>
    <property type="match status" value="1"/>
</dbReference>
<evidence type="ECO:0008006" key="10">
    <source>
        <dbReference type="Google" id="ProtNLM"/>
    </source>
</evidence>
<keyword evidence="4 7" id="KW-1133">Transmembrane helix</keyword>
<dbReference type="STRING" id="1231336.L248_1263"/>
<evidence type="ECO:0000256" key="5">
    <source>
        <dbReference type="ARBA" id="ARBA00023136"/>
    </source>
</evidence>
<keyword evidence="6" id="KW-0175">Coiled coil</keyword>
<keyword evidence="5 7" id="KW-0472">Membrane</keyword>
<dbReference type="InterPro" id="IPR002523">
    <property type="entry name" value="MgTranspt_CorA/ZnTranspt_ZntB"/>
</dbReference>
<dbReference type="Gene3D" id="1.20.58.340">
    <property type="entry name" value="Magnesium transport protein CorA, transmembrane region"/>
    <property type="match status" value="2"/>
</dbReference>
<dbReference type="InterPro" id="IPR045861">
    <property type="entry name" value="CorA_cytoplasmic_dom"/>
</dbReference>
<evidence type="ECO:0000256" key="3">
    <source>
        <dbReference type="ARBA" id="ARBA00022692"/>
    </source>
</evidence>
<reference evidence="9" key="1">
    <citation type="journal article" date="2013" name="Genome Announc.">
        <title>Whole-Genome Sequencing of Lactobacillus shenzhenensis Strain LY-73T.</title>
        <authorList>
            <person name="Lin Z."/>
            <person name="Liu Z."/>
            <person name="Yang R."/>
            <person name="Zou Y."/>
            <person name="Wan D."/>
            <person name="Chen J."/>
            <person name="Guo M."/>
            <person name="Zhao J."/>
            <person name="Fang C."/>
            <person name="Yang R."/>
            <person name="Liu F."/>
        </authorList>
    </citation>
    <scope>NUCLEOTIDE SEQUENCE [LARGE SCALE GENOMIC DNA]</scope>
    <source>
        <strain evidence="9">LY-73</strain>
    </source>
</reference>
<dbReference type="PANTHER" id="PTHR47891">
    <property type="entry name" value="TRANSPORTER-RELATED"/>
    <property type="match status" value="1"/>
</dbReference>
<feature type="coiled-coil region" evidence="6">
    <location>
        <begin position="145"/>
        <end position="172"/>
    </location>
</feature>
<keyword evidence="9" id="KW-1185">Reference proteome</keyword>
<dbReference type="AlphaFoldDB" id="U4TMQ9"/>
<comment type="similarity">
    <text evidence="2">Belongs to the CorA metal ion transporter (MIT) (TC 1.A.35) family.</text>
</comment>
<dbReference type="Gene3D" id="3.30.460.20">
    <property type="entry name" value="CorA soluble domain-like"/>
    <property type="match status" value="1"/>
</dbReference>
<evidence type="ECO:0000256" key="2">
    <source>
        <dbReference type="ARBA" id="ARBA00009765"/>
    </source>
</evidence>
<dbReference type="CDD" id="cd12827">
    <property type="entry name" value="EcCorA_ZntB-like_u2"/>
    <property type="match status" value="1"/>
</dbReference>
<dbReference type="GO" id="GO:0016020">
    <property type="term" value="C:membrane"/>
    <property type="evidence" value="ECO:0007669"/>
    <property type="project" value="UniProtKB-SubCell"/>
</dbReference>
<evidence type="ECO:0000313" key="8">
    <source>
        <dbReference type="EMBL" id="ERL66171.1"/>
    </source>
</evidence>
<proteinExistence type="inferred from homology"/>
<evidence type="ECO:0000256" key="4">
    <source>
        <dbReference type="ARBA" id="ARBA00022989"/>
    </source>
</evidence>
<sequence>MLKIYAYDQKNHQVVPSDQFSNHTWINVVDPSAEEIATLLGKTDLPESFVFYGLDKDENARTEYNDDDDATLIIYDVPILQKEGDGSSRTASYRTVPLGIILTKNHLVTISNIALPFLDSFSDNRRHLNPTKPVHAVLSILAHIISNYQRYLRDMNKSRERTEEQLQRNMHNRDLYGLMRIQRSLVYFLMSLRTDKLTMEALRKAPHFPLNDVDDEYIDDILTEAQQSIEMAQISNNILSESMDTYSSVINNNMNNVMKFLTVYSILLTIPTLVFSFYGMNMKLPMANLSISWIVAIALSLVIGALVGFHFWRKHLF</sequence>
<comment type="subcellular location">
    <subcellularLocation>
        <location evidence="1">Membrane</location>
        <topology evidence="1">Multi-pass membrane protein</topology>
    </subcellularLocation>
</comment>